<sequence>MIGVDCSSSLFIPVGVSGLRKESSAALDSETVVIEHSLDDTDTVMSGSDSAVVVKDVKGSEGEAQLKLKEQ</sequence>
<organism evidence="1 2">
    <name type="scientific">Salix viminalis</name>
    <name type="common">Common osier</name>
    <name type="synonym">Basket willow</name>
    <dbReference type="NCBI Taxonomy" id="40686"/>
    <lineage>
        <taxon>Eukaryota</taxon>
        <taxon>Viridiplantae</taxon>
        <taxon>Streptophyta</taxon>
        <taxon>Embryophyta</taxon>
        <taxon>Tracheophyta</taxon>
        <taxon>Spermatophyta</taxon>
        <taxon>Magnoliopsida</taxon>
        <taxon>eudicotyledons</taxon>
        <taxon>Gunneridae</taxon>
        <taxon>Pentapetalae</taxon>
        <taxon>rosids</taxon>
        <taxon>fabids</taxon>
        <taxon>Malpighiales</taxon>
        <taxon>Salicaceae</taxon>
        <taxon>Saliceae</taxon>
        <taxon>Salix</taxon>
    </lineage>
</organism>
<name>A0A9Q0V8S2_SALVM</name>
<reference evidence="1" key="1">
    <citation type="submission" date="2022-11" db="EMBL/GenBank/DDBJ databases">
        <authorList>
            <person name="Hyden B.L."/>
            <person name="Feng K."/>
            <person name="Yates T."/>
            <person name="Jawdy S."/>
            <person name="Smart L.B."/>
            <person name="Muchero W."/>
        </authorList>
    </citation>
    <scope>NUCLEOTIDE SEQUENCE</scope>
    <source>
        <tissue evidence="1">Shoot tip</tissue>
    </source>
</reference>
<evidence type="ECO:0000313" key="2">
    <source>
        <dbReference type="Proteomes" id="UP001151529"/>
    </source>
</evidence>
<dbReference type="EMBL" id="JAPFFL010000002">
    <property type="protein sequence ID" value="KAJ6743808.1"/>
    <property type="molecule type" value="Genomic_DNA"/>
</dbReference>
<proteinExistence type="predicted"/>
<dbReference type="Proteomes" id="UP001151529">
    <property type="component" value="Chromosome 6"/>
</dbReference>
<comment type="caution">
    <text evidence="1">The sequence shown here is derived from an EMBL/GenBank/DDBJ whole genome shotgun (WGS) entry which is preliminary data.</text>
</comment>
<evidence type="ECO:0000313" key="1">
    <source>
        <dbReference type="EMBL" id="KAJ6743808.1"/>
    </source>
</evidence>
<gene>
    <name evidence="1" type="ORF">OIU85_017711</name>
</gene>
<reference evidence="1" key="2">
    <citation type="journal article" date="2023" name="Int. J. Mol. Sci.">
        <title>De Novo Assembly and Annotation of 11 Diverse Shrub Willow (Salix) Genomes Reveals Novel Gene Organization in Sex-Linked Regions.</title>
        <authorList>
            <person name="Hyden B."/>
            <person name="Feng K."/>
            <person name="Yates T.B."/>
            <person name="Jawdy S."/>
            <person name="Cereghino C."/>
            <person name="Smart L.B."/>
            <person name="Muchero W."/>
        </authorList>
    </citation>
    <scope>NUCLEOTIDE SEQUENCE [LARGE SCALE GENOMIC DNA]</scope>
    <source>
        <tissue evidence="1">Shoot tip</tissue>
    </source>
</reference>
<accession>A0A9Q0V8S2</accession>
<dbReference type="AlphaFoldDB" id="A0A9Q0V8S2"/>
<protein>
    <submittedName>
        <fullName evidence="1">Uncharacterized protein</fullName>
    </submittedName>
</protein>
<keyword evidence="2" id="KW-1185">Reference proteome</keyword>